<dbReference type="Pfam" id="PF00196">
    <property type="entry name" value="GerE"/>
    <property type="match status" value="1"/>
</dbReference>
<keyword evidence="3" id="KW-1185">Reference proteome</keyword>
<evidence type="ECO:0000313" key="2">
    <source>
        <dbReference type="EMBL" id="ORA06753.1"/>
    </source>
</evidence>
<dbReference type="PANTHER" id="PTHR45566">
    <property type="entry name" value="HTH-TYPE TRANSCRIPTIONAL REGULATOR YHJB-RELATED"/>
    <property type="match status" value="1"/>
</dbReference>
<dbReference type="PRINTS" id="PR00038">
    <property type="entry name" value="HTHLUXR"/>
</dbReference>
<evidence type="ECO:0000259" key="1">
    <source>
        <dbReference type="PROSITE" id="PS50043"/>
    </source>
</evidence>
<accession>A0A1W9Z391</accession>
<sequence length="212" mass="23307">MSSSPVTLAIVNDYELIVAGLAALLRPYADRVRIVELDARTEVQADVDIIIWDTFAAAQGDRVDVTDLTGRNHGGRVVVYSWNIDQLLIDRSLAGGVHGYLAKSLPVDRLVDCLERIHAGETVVERGDGTMSMPMAWPGQDLGLSAREAEVLALITQGRTNNEIAESCYLSINTVKSIVRSAYRKLGVTRRSQAVAWGVTHNFRPEETRIHP</sequence>
<dbReference type="InterPro" id="IPR016032">
    <property type="entry name" value="Sig_transdc_resp-reg_C-effctor"/>
</dbReference>
<dbReference type="InterPro" id="IPR000792">
    <property type="entry name" value="Tscrpt_reg_LuxR_C"/>
</dbReference>
<dbReference type="CDD" id="cd06170">
    <property type="entry name" value="LuxR_C_like"/>
    <property type="match status" value="1"/>
</dbReference>
<dbReference type="GO" id="GO:0006355">
    <property type="term" value="P:regulation of DNA-templated transcription"/>
    <property type="evidence" value="ECO:0007669"/>
    <property type="project" value="InterPro"/>
</dbReference>
<dbReference type="SMART" id="SM00421">
    <property type="entry name" value="HTH_LUXR"/>
    <property type="match status" value="1"/>
</dbReference>
<dbReference type="RefSeq" id="WP_083055566.1">
    <property type="nucleotide sequence ID" value="NZ_JACKVM010000008.1"/>
</dbReference>
<gene>
    <name evidence="2" type="ORF">BST17_03705</name>
</gene>
<feature type="domain" description="HTH luxR-type" evidence="1">
    <location>
        <begin position="138"/>
        <end position="202"/>
    </location>
</feature>
<dbReference type="Gene3D" id="3.40.50.2300">
    <property type="match status" value="1"/>
</dbReference>
<protein>
    <submittedName>
        <fullName evidence="2">Helix-turn-helix transcriptional regulator</fullName>
    </submittedName>
</protein>
<evidence type="ECO:0000313" key="3">
    <source>
        <dbReference type="Proteomes" id="UP000192366"/>
    </source>
</evidence>
<dbReference type="SUPFAM" id="SSF46894">
    <property type="entry name" value="C-terminal effector domain of the bipartite response regulators"/>
    <property type="match status" value="1"/>
</dbReference>
<dbReference type="SUPFAM" id="SSF52172">
    <property type="entry name" value="CheY-like"/>
    <property type="match status" value="1"/>
</dbReference>
<dbReference type="PROSITE" id="PS00622">
    <property type="entry name" value="HTH_LUXR_1"/>
    <property type="match status" value="1"/>
</dbReference>
<dbReference type="GO" id="GO:0003677">
    <property type="term" value="F:DNA binding"/>
    <property type="evidence" value="ECO:0007669"/>
    <property type="project" value="InterPro"/>
</dbReference>
<proteinExistence type="predicted"/>
<organism evidence="2 3">
    <name type="scientific">Mycolicibacterium bacteremicum</name>
    <name type="common">Mycobacterium bacteremicum</name>
    <dbReference type="NCBI Taxonomy" id="564198"/>
    <lineage>
        <taxon>Bacteria</taxon>
        <taxon>Bacillati</taxon>
        <taxon>Actinomycetota</taxon>
        <taxon>Actinomycetes</taxon>
        <taxon>Mycobacteriales</taxon>
        <taxon>Mycobacteriaceae</taxon>
        <taxon>Mycolicibacterium</taxon>
    </lineage>
</organism>
<dbReference type="InterPro" id="IPR011006">
    <property type="entry name" value="CheY-like_superfamily"/>
</dbReference>
<dbReference type="OrthoDB" id="9816529at2"/>
<dbReference type="PROSITE" id="PS50043">
    <property type="entry name" value="HTH_LUXR_2"/>
    <property type="match status" value="1"/>
</dbReference>
<dbReference type="EMBL" id="MVHJ01000002">
    <property type="protein sequence ID" value="ORA06753.1"/>
    <property type="molecule type" value="Genomic_DNA"/>
</dbReference>
<reference evidence="2 3" key="1">
    <citation type="submission" date="2017-02" db="EMBL/GenBank/DDBJ databases">
        <title>The new phylogeny of genus Mycobacterium.</title>
        <authorList>
            <person name="Tortoli E."/>
            <person name="Trovato A."/>
            <person name="Cirillo D.M."/>
        </authorList>
    </citation>
    <scope>NUCLEOTIDE SEQUENCE [LARGE SCALE GENOMIC DNA]</scope>
    <source>
        <strain evidence="2 3">DSM 45578</strain>
    </source>
</reference>
<dbReference type="Proteomes" id="UP000192366">
    <property type="component" value="Unassembled WGS sequence"/>
</dbReference>
<name>A0A1W9Z391_MYCBA</name>
<dbReference type="STRING" id="564198.BST17_03705"/>
<dbReference type="AlphaFoldDB" id="A0A1W9Z391"/>
<dbReference type="PANTHER" id="PTHR45566:SF2">
    <property type="entry name" value="NARL SUBFAMILY"/>
    <property type="match status" value="1"/>
</dbReference>
<comment type="caution">
    <text evidence="2">The sequence shown here is derived from an EMBL/GenBank/DDBJ whole genome shotgun (WGS) entry which is preliminary data.</text>
</comment>
<dbReference type="InterPro" id="IPR051015">
    <property type="entry name" value="EvgA-like"/>
</dbReference>